<reference evidence="16 17" key="1">
    <citation type="submission" date="2018-10" db="EMBL/GenBank/DDBJ databases">
        <title>Draft genome sequence of Bacillus salarius IM0101, isolated from a hypersaline soil in Inner Mongolia, China.</title>
        <authorList>
            <person name="Yamprayoonswat W."/>
            <person name="Boonvisut S."/>
            <person name="Jumpathong W."/>
            <person name="Sittihan S."/>
            <person name="Ruangsuj P."/>
            <person name="Wanthongcharoen S."/>
            <person name="Thongpramul N."/>
            <person name="Pimmason S."/>
            <person name="Yu B."/>
            <person name="Yasawong M."/>
        </authorList>
    </citation>
    <scope>NUCLEOTIDE SEQUENCE [LARGE SCALE GENOMIC DNA]</scope>
    <source>
        <strain evidence="16 17">IM0101</strain>
    </source>
</reference>
<feature type="binding site" evidence="14">
    <location>
        <position position="43"/>
    </location>
    <ligand>
        <name>L-threonine</name>
        <dbReference type="ChEBI" id="CHEBI:57926"/>
    </ligand>
</feature>
<dbReference type="Gene3D" id="3.40.50.11030">
    <property type="entry name" value="Threonylcarbamoyl-AMP synthase, C-terminal domain"/>
    <property type="match status" value="1"/>
</dbReference>
<feature type="binding site" evidence="14">
    <location>
        <position position="66"/>
    </location>
    <ligand>
        <name>ATP</name>
        <dbReference type="ChEBI" id="CHEBI:30616"/>
    </ligand>
</feature>
<evidence type="ECO:0000256" key="14">
    <source>
        <dbReference type="PIRSR" id="PIRSR004930-1"/>
    </source>
</evidence>
<dbReference type="GO" id="GO:0000049">
    <property type="term" value="F:tRNA binding"/>
    <property type="evidence" value="ECO:0007669"/>
    <property type="project" value="TreeGrafter"/>
</dbReference>
<proteinExistence type="inferred from homology"/>
<comment type="subcellular location">
    <subcellularLocation>
        <location evidence="1 13">Cytoplasm</location>
    </subcellularLocation>
</comment>
<evidence type="ECO:0000256" key="3">
    <source>
        <dbReference type="ARBA" id="ARBA00012584"/>
    </source>
</evidence>
<dbReference type="NCBIfam" id="TIGR00057">
    <property type="entry name" value="L-threonylcarbamoyladenylate synthase"/>
    <property type="match status" value="1"/>
</dbReference>
<dbReference type="RefSeq" id="WP_125563463.1">
    <property type="nucleotide sequence ID" value="NZ_RBVX01000116.1"/>
</dbReference>
<evidence type="ECO:0000313" key="17">
    <source>
        <dbReference type="Proteomes" id="UP000275076"/>
    </source>
</evidence>
<dbReference type="OrthoDB" id="9814580at2"/>
<feature type="binding site" evidence="14">
    <location>
        <position position="189"/>
    </location>
    <ligand>
        <name>L-threonine</name>
        <dbReference type="ChEBI" id="CHEBI:57926"/>
    </ligand>
</feature>
<evidence type="ECO:0000256" key="11">
    <source>
        <dbReference type="ARBA" id="ARBA00029774"/>
    </source>
</evidence>
<evidence type="ECO:0000313" key="16">
    <source>
        <dbReference type="EMBL" id="RSL28932.1"/>
    </source>
</evidence>
<evidence type="ECO:0000256" key="6">
    <source>
        <dbReference type="ARBA" id="ARBA00022679"/>
    </source>
</evidence>
<feature type="binding site" evidence="14">
    <location>
        <position position="75"/>
    </location>
    <ligand>
        <name>L-threonine</name>
        <dbReference type="ChEBI" id="CHEBI:57926"/>
    </ligand>
</feature>
<dbReference type="GO" id="GO:0061710">
    <property type="term" value="F:L-threonylcarbamoyladenylate synthase"/>
    <property type="evidence" value="ECO:0007669"/>
    <property type="project" value="UniProtKB-EC"/>
</dbReference>
<evidence type="ECO:0000256" key="8">
    <source>
        <dbReference type="ARBA" id="ARBA00022695"/>
    </source>
</evidence>
<dbReference type="EC" id="2.7.7.87" evidence="3 13"/>
<dbReference type="AlphaFoldDB" id="A0A428MS20"/>
<keyword evidence="8 13" id="KW-0548">Nucleotidyltransferase</keyword>
<comment type="catalytic activity">
    <reaction evidence="12 13">
        <text>L-threonine + hydrogencarbonate + ATP = L-threonylcarbamoyladenylate + diphosphate + H2O</text>
        <dbReference type="Rhea" id="RHEA:36407"/>
        <dbReference type="ChEBI" id="CHEBI:15377"/>
        <dbReference type="ChEBI" id="CHEBI:17544"/>
        <dbReference type="ChEBI" id="CHEBI:30616"/>
        <dbReference type="ChEBI" id="CHEBI:33019"/>
        <dbReference type="ChEBI" id="CHEBI:57926"/>
        <dbReference type="ChEBI" id="CHEBI:73682"/>
        <dbReference type="EC" id="2.7.7.87"/>
    </reaction>
</comment>
<sequence length="345" mass="36979">MSYKHTVLWNVDNLKEGESASPAIIEAGLCINRGEAVAFPTETVYGLGADAANDKAVDEIFAAKGRPGDNPLIVHIGKLEQWQDLASYVPDMAQKLATSFWPGPLTLVVPKKQTVSEKVTAGLSSVAVRMPDHAVARALINAAGVPVAAPSANRSGRPSPTKAEHVQYDLDGRIAGILNGGDAGYGLESTVVDCTGEKAVILRPGGITKEQIESVLGVNQVQQTSTIREEEAPKAPGMKYRHYAPSSPLVLVDDHMENYIEKERQAGKKVGVLAVEENKNTFQPLAHLFISLGSVENLEDIAAHLYHNLRIADQSDVDIILCETFLKRGIGTAIMNRLEKAASGS</sequence>
<keyword evidence="9 13" id="KW-0547">Nucleotide-binding</keyword>
<feature type="binding site" evidence="14">
    <location>
        <position position="159"/>
    </location>
    <ligand>
        <name>ATP</name>
        <dbReference type="ChEBI" id="CHEBI:30616"/>
    </ligand>
</feature>
<feature type="binding site" evidence="14">
    <location>
        <position position="203"/>
    </location>
    <ligand>
        <name>ATP</name>
        <dbReference type="ChEBI" id="CHEBI:30616"/>
    </ligand>
</feature>
<dbReference type="Proteomes" id="UP000275076">
    <property type="component" value="Unassembled WGS sequence"/>
</dbReference>
<dbReference type="InterPro" id="IPR038385">
    <property type="entry name" value="Sua5/YwlC_C"/>
</dbReference>
<dbReference type="InterPro" id="IPR006070">
    <property type="entry name" value="Sua5-like_dom"/>
</dbReference>
<organism evidence="16 17">
    <name type="scientific">Salibacterium salarium</name>
    <dbReference type="NCBI Taxonomy" id="284579"/>
    <lineage>
        <taxon>Bacteria</taxon>
        <taxon>Bacillati</taxon>
        <taxon>Bacillota</taxon>
        <taxon>Bacilli</taxon>
        <taxon>Bacillales</taxon>
        <taxon>Bacillaceae</taxon>
    </lineage>
</organism>
<evidence type="ECO:0000259" key="15">
    <source>
        <dbReference type="PROSITE" id="PS51163"/>
    </source>
</evidence>
<feature type="binding site" evidence="14">
    <location>
        <position position="129"/>
    </location>
    <ligand>
        <name>L-threonine</name>
        <dbReference type="ChEBI" id="CHEBI:57926"/>
    </ligand>
</feature>
<dbReference type="PROSITE" id="PS51163">
    <property type="entry name" value="YRDC"/>
    <property type="match status" value="1"/>
</dbReference>
<evidence type="ECO:0000256" key="9">
    <source>
        <dbReference type="ARBA" id="ARBA00022741"/>
    </source>
</evidence>
<feature type="binding site" evidence="14">
    <location>
        <position position="149"/>
    </location>
    <ligand>
        <name>L-threonine</name>
        <dbReference type="ChEBI" id="CHEBI:57926"/>
    </ligand>
</feature>
<dbReference type="InterPro" id="IPR010923">
    <property type="entry name" value="T(6)A37_SUA5"/>
</dbReference>
<evidence type="ECO:0000256" key="1">
    <source>
        <dbReference type="ARBA" id="ARBA00004496"/>
    </source>
</evidence>
<dbReference type="EMBL" id="RBVX01000116">
    <property type="protein sequence ID" value="RSL28932.1"/>
    <property type="molecule type" value="Genomic_DNA"/>
</dbReference>
<feature type="binding site" evidence="14">
    <location>
        <position position="70"/>
    </location>
    <ligand>
        <name>ATP</name>
        <dbReference type="ChEBI" id="CHEBI:30616"/>
    </ligand>
</feature>
<accession>A0A428MS20</accession>
<feature type="binding site" evidence="14">
    <location>
        <position position="243"/>
    </location>
    <ligand>
        <name>ATP</name>
        <dbReference type="ChEBI" id="CHEBI:30616"/>
    </ligand>
</feature>
<keyword evidence="7 13" id="KW-0819">tRNA processing</keyword>
<keyword evidence="6 13" id="KW-0808">Transferase</keyword>
<dbReference type="SUPFAM" id="SSF55821">
    <property type="entry name" value="YrdC/RibB"/>
    <property type="match status" value="1"/>
</dbReference>
<protein>
    <recommendedName>
        <fullName evidence="4 13">Threonylcarbamoyl-AMP synthase</fullName>
        <shortName evidence="13">TC-AMP synthase</shortName>
        <ecNumber evidence="3 13">2.7.7.87</ecNumber>
    </recommendedName>
    <alternativeName>
        <fullName evidence="11 13">L-threonylcarbamoyladenylate synthase</fullName>
    </alternativeName>
</protein>
<dbReference type="Gene3D" id="3.90.870.10">
    <property type="entry name" value="DHBP synthase"/>
    <property type="match status" value="1"/>
</dbReference>
<dbReference type="FunFam" id="3.90.870.10:FF:000008">
    <property type="entry name" value="Threonylcarbamoyl-AMP synthase"/>
    <property type="match status" value="1"/>
</dbReference>
<dbReference type="Pfam" id="PF01300">
    <property type="entry name" value="Sua5_yciO_yrdC"/>
    <property type="match status" value="1"/>
</dbReference>
<comment type="caution">
    <text evidence="16">The sequence shown here is derived from an EMBL/GenBank/DDBJ whole genome shotgun (WGS) entry which is preliminary data.</text>
</comment>
<dbReference type="GO" id="GO:0008033">
    <property type="term" value="P:tRNA processing"/>
    <property type="evidence" value="ECO:0007669"/>
    <property type="project" value="UniProtKB-KW"/>
</dbReference>
<evidence type="ECO:0000256" key="4">
    <source>
        <dbReference type="ARBA" id="ARBA00015492"/>
    </source>
</evidence>
<evidence type="ECO:0000256" key="13">
    <source>
        <dbReference type="PIRNR" id="PIRNR004930"/>
    </source>
</evidence>
<dbReference type="GO" id="GO:0006450">
    <property type="term" value="P:regulation of translational fidelity"/>
    <property type="evidence" value="ECO:0007669"/>
    <property type="project" value="TreeGrafter"/>
</dbReference>
<dbReference type="PANTHER" id="PTHR17490:SF16">
    <property type="entry name" value="THREONYLCARBAMOYL-AMP SYNTHASE"/>
    <property type="match status" value="1"/>
</dbReference>
<evidence type="ECO:0000256" key="12">
    <source>
        <dbReference type="ARBA" id="ARBA00048366"/>
    </source>
</evidence>
<comment type="similarity">
    <text evidence="2 13">Belongs to the SUA5 family.</text>
</comment>
<dbReference type="GO" id="GO:0005524">
    <property type="term" value="F:ATP binding"/>
    <property type="evidence" value="ECO:0007669"/>
    <property type="project" value="UniProtKB-UniRule"/>
</dbReference>
<keyword evidence="10 13" id="KW-0067">ATP-binding</keyword>
<comment type="function">
    <text evidence="13">Required for the formation of a threonylcarbamoyl group on adenosine at position 37 (t(6)A37) in tRNAs that read codons beginning with adenine.</text>
</comment>
<name>A0A428MS20_9BACI</name>
<evidence type="ECO:0000256" key="2">
    <source>
        <dbReference type="ARBA" id="ARBA00007663"/>
    </source>
</evidence>
<dbReference type="PIRSF" id="PIRSF004930">
    <property type="entry name" value="Tln_factor_SUA5"/>
    <property type="match status" value="1"/>
</dbReference>
<dbReference type="InterPro" id="IPR005145">
    <property type="entry name" value="Sua5_C"/>
</dbReference>
<dbReference type="Pfam" id="PF03481">
    <property type="entry name" value="Sua5_C"/>
    <property type="match status" value="1"/>
</dbReference>
<evidence type="ECO:0000256" key="7">
    <source>
        <dbReference type="ARBA" id="ARBA00022694"/>
    </source>
</evidence>
<gene>
    <name evidence="16" type="ORF">D7Z54_33900</name>
</gene>
<dbReference type="PANTHER" id="PTHR17490">
    <property type="entry name" value="SUA5"/>
    <property type="match status" value="1"/>
</dbReference>
<dbReference type="InterPro" id="IPR017945">
    <property type="entry name" value="DHBP_synth_RibB-like_a/b_dom"/>
</dbReference>
<dbReference type="InterPro" id="IPR050156">
    <property type="entry name" value="TC-AMP_synthase_SUA5"/>
</dbReference>
<evidence type="ECO:0000256" key="5">
    <source>
        <dbReference type="ARBA" id="ARBA00022490"/>
    </source>
</evidence>
<feature type="domain" description="YrdC-like" evidence="15">
    <location>
        <begin position="21"/>
        <end position="207"/>
    </location>
</feature>
<dbReference type="FunFam" id="3.40.50.11030:FF:000001">
    <property type="entry name" value="Threonylcarbamoyl-AMP synthase"/>
    <property type="match status" value="1"/>
</dbReference>
<keyword evidence="5 13" id="KW-0963">Cytoplasm</keyword>
<keyword evidence="17" id="KW-1185">Reference proteome</keyword>
<evidence type="ECO:0000256" key="10">
    <source>
        <dbReference type="ARBA" id="ARBA00022840"/>
    </source>
</evidence>
<dbReference type="GO" id="GO:0005737">
    <property type="term" value="C:cytoplasm"/>
    <property type="evidence" value="ECO:0007669"/>
    <property type="project" value="UniProtKB-SubCell"/>
</dbReference>
<dbReference type="GO" id="GO:0003725">
    <property type="term" value="F:double-stranded RNA binding"/>
    <property type="evidence" value="ECO:0007669"/>
    <property type="project" value="UniProtKB-UniRule"/>
</dbReference>
<feature type="binding site" evidence="14">
    <location>
        <position position="151"/>
    </location>
    <ligand>
        <name>ATP</name>
        <dbReference type="ChEBI" id="CHEBI:30616"/>
    </ligand>
</feature>